<dbReference type="Pfam" id="PF08874">
    <property type="entry name" value="DUF1835"/>
    <property type="match status" value="1"/>
</dbReference>
<evidence type="ECO:0000259" key="1">
    <source>
        <dbReference type="Pfam" id="PF08874"/>
    </source>
</evidence>
<dbReference type="EMBL" id="JABBGC010000001">
    <property type="protein sequence ID" value="NML38421.1"/>
    <property type="molecule type" value="Genomic_DNA"/>
</dbReference>
<accession>A0A848GLC3</accession>
<sequence>MSDLHLTASLPAAGTLYQAIKEQLLTGETYAINDIPGTGPLNDGLIRKEFLRSLNYVKKGTNWSDGGPDAFAPWLQLKARLLDKPVDRLIIWAAGDGDDYVFTRMACHWLENVPVNVILVKVPPIHDLYSLIFYSADQLAPLINQAVSLSIAERNTLAREYENIVSRPEQLRECDEHGMLQFLDLSAHDHEVLARCSNRWKPAARVIGQVMGFSDRRNNLDDAFISSRLEHLIVTGQVVADAPRTSMRDFRVKLAKK</sequence>
<dbReference type="AlphaFoldDB" id="A0A848GLC3"/>
<proteinExistence type="predicted"/>
<dbReference type="Pfam" id="PF12395">
    <property type="entry name" value="DUF3658"/>
    <property type="match status" value="1"/>
</dbReference>
<dbReference type="RefSeq" id="WP_169225418.1">
    <property type="nucleotide sequence ID" value="NZ_JABBGC010000001.1"/>
</dbReference>
<organism evidence="3 4">
    <name type="scientific">Chitinophaga fulva</name>
    <dbReference type="NCBI Taxonomy" id="2728842"/>
    <lineage>
        <taxon>Bacteria</taxon>
        <taxon>Pseudomonadati</taxon>
        <taxon>Bacteroidota</taxon>
        <taxon>Chitinophagia</taxon>
        <taxon>Chitinophagales</taxon>
        <taxon>Chitinophagaceae</taxon>
        <taxon>Chitinophaga</taxon>
    </lineage>
</organism>
<comment type="caution">
    <text evidence="3">The sequence shown here is derived from an EMBL/GenBank/DDBJ whole genome shotgun (WGS) entry which is preliminary data.</text>
</comment>
<feature type="domain" description="DUF3658" evidence="2">
    <location>
        <begin position="144"/>
        <end position="249"/>
    </location>
</feature>
<dbReference type="InterPro" id="IPR022123">
    <property type="entry name" value="DUF3658"/>
</dbReference>
<evidence type="ECO:0000259" key="2">
    <source>
        <dbReference type="Pfam" id="PF12395"/>
    </source>
</evidence>
<protein>
    <submittedName>
        <fullName evidence="3">DUF1835 domain-containing protein</fullName>
    </submittedName>
</protein>
<evidence type="ECO:0000313" key="4">
    <source>
        <dbReference type="Proteomes" id="UP000583266"/>
    </source>
</evidence>
<evidence type="ECO:0000313" key="3">
    <source>
        <dbReference type="EMBL" id="NML38421.1"/>
    </source>
</evidence>
<name>A0A848GLC3_9BACT</name>
<feature type="domain" description="DUF1835" evidence="1">
    <location>
        <begin position="5"/>
        <end position="122"/>
    </location>
</feature>
<gene>
    <name evidence="3" type="ORF">HHL17_14530</name>
</gene>
<reference evidence="3 4" key="1">
    <citation type="submission" date="2020-04" db="EMBL/GenBank/DDBJ databases">
        <title>Chitinophaga sp. G-6-1-13 sp. nov., isolated from soil.</title>
        <authorList>
            <person name="Dahal R.H."/>
            <person name="Chaudhary D.K."/>
        </authorList>
    </citation>
    <scope>NUCLEOTIDE SEQUENCE [LARGE SCALE GENOMIC DNA]</scope>
    <source>
        <strain evidence="3 4">G-6-1-13</strain>
    </source>
</reference>
<keyword evidence="4" id="KW-1185">Reference proteome</keyword>
<dbReference type="InterPro" id="IPR014973">
    <property type="entry name" value="DUF1835"/>
</dbReference>
<dbReference type="Proteomes" id="UP000583266">
    <property type="component" value="Unassembled WGS sequence"/>
</dbReference>